<organism evidence="1 2">
    <name type="scientific">Lepeophtheirus salmonis</name>
    <name type="common">Salmon louse</name>
    <name type="synonym">Caligus salmonis</name>
    <dbReference type="NCBI Taxonomy" id="72036"/>
    <lineage>
        <taxon>Eukaryota</taxon>
        <taxon>Metazoa</taxon>
        <taxon>Ecdysozoa</taxon>
        <taxon>Arthropoda</taxon>
        <taxon>Crustacea</taxon>
        <taxon>Multicrustacea</taxon>
        <taxon>Hexanauplia</taxon>
        <taxon>Copepoda</taxon>
        <taxon>Siphonostomatoida</taxon>
        <taxon>Caligidae</taxon>
        <taxon>Lepeophtheirus</taxon>
    </lineage>
</organism>
<sequence length="376" mass="41964">MSGEITDLLLCANDDMTREQVQIIRPSPTYKDMVVNPSGSPSRAVINTSNSSVFVPDSEVANPNVFEHPLREADTVSLSQATGAVPKILNKYPPPIPPKSRNFNTNNNASNQQPIETIVLDDSEVAEAVEGPMDIVTSPTPEGPFRLTLHPWSGIATHDELYRNIQRKRSSSQTSVIPMTKGLIPLTTGGVRTSFVTLCQCVPGHKDRPTWALSNFIKDGQSVFILWKKTIELQSRPNICSGSSNEPEQGKISDPVASEPSCFSASYQDKEQSQVEEQKVFQNPCYASVSFFMLRDDVVVLLDHFCRSSRLAIAVQKNIKTDQENLPINLRKHWVLLFFSLEGQGQIRGICMNLMSSEFMKRVEYRNGSWIFSKKL</sequence>
<dbReference type="EMBL" id="HG994581">
    <property type="protein sequence ID" value="CAF2864128.1"/>
    <property type="molecule type" value="Genomic_DNA"/>
</dbReference>
<reference evidence="1" key="1">
    <citation type="submission" date="2021-02" db="EMBL/GenBank/DDBJ databases">
        <authorList>
            <person name="Bekaert M."/>
        </authorList>
    </citation>
    <scope>NUCLEOTIDE SEQUENCE</scope>
    <source>
        <strain evidence="1">IoA-00</strain>
    </source>
</reference>
<keyword evidence="2" id="KW-1185">Reference proteome</keyword>
<proteinExistence type="predicted"/>
<accession>A0A7R8CML0</accession>
<gene>
    <name evidence="1" type="ORF">LSAA_6433</name>
</gene>
<evidence type="ECO:0000313" key="2">
    <source>
        <dbReference type="Proteomes" id="UP000675881"/>
    </source>
</evidence>
<name>A0A7R8CML0_LEPSM</name>
<dbReference type="AlphaFoldDB" id="A0A7R8CML0"/>
<dbReference type="Proteomes" id="UP000675881">
    <property type="component" value="Chromosome 2"/>
</dbReference>
<protein>
    <submittedName>
        <fullName evidence="1">(salmon louse) hypothetical protein</fullName>
    </submittedName>
</protein>
<evidence type="ECO:0000313" key="1">
    <source>
        <dbReference type="EMBL" id="CAF2864128.1"/>
    </source>
</evidence>